<accession>A0ACB0LYM8</accession>
<evidence type="ECO:0000313" key="1">
    <source>
        <dbReference type="EMBL" id="CAJ2674631.1"/>
    </source>
</evidence>
<keyword evidence="2" id="KW-1185">Reference proteome</keyword>
<sequence>MKQNTNLRQLCQILMLTIVFASVESFSTSIAGCKNTCGHVKVPFPFGISNSSIPNQGPCFLEEKFELTCENDTKLVWGNLQVSNISIIVGQVEVWFFVSSYCDSKNNYYSTLETDGFSISRKENKFLTVGCDSYGYLNSVYNQETYSTGCLTRCNGNRKRIENGTCSGIGCCQVDIPPMMRNISIQAFDFDNSTERAGCSNSFVVKNGFYNFNVSHLDKFPHTELPLILDWSVGSKNCKASKGEHDYACKKNSDCVDVKNIGFGYQCKCKKGYEGNPYHPDGCKDVDECKTSNHTCISQDHCRDMDGSYECFCPKGQYGNGTLAGGCHKRDVITMVVIGSSGGLVILFVGISSLYLIYQKRKLIKLKQKFFQQNGGFILLQQLSTREDSSQSAQIFREKELKKATNNYTTKV</sequence>
<protein>
    <submittedName>
        <fullName evidence="1">Uncharacterized protein</fullName>
    </submittedName>
</protein>
<dbReference type="EMBL" id="CASHSV030000716">
    <property type="protein sequence ID" value="CAJ2674631.1"/>
    <property type="molecule type" value="Genomic_DNA"/>
</dbReference>
<reference evidence="1" key="1">
    <citation type="submission" date="2023-10" db="EMBL/GenBank/DDBJ databases">
        <authorList>
            <person name="Rodriguez Cubillos JULIANA M."/>
            <person name="De Vega J."/>
        </authorList>
    </citation>
    <scope>NUCLEOTIDE SEQUENCE</scope>
</reference>
<name>A0ACB0LYM8_TRIPR</name>
<evidence type="ECO:0000313" key="2">
    <source>
        <dbReference type="Proteomes" id="UP001177021"/>
    </source>
</evidence>
<dbReference type="Proteomes" id="UP001177021">
    <property type="component" value="Unassembled WGS sequence"/>
</dbReference>
<comment type="caution">
    <text evidence="1">The sequence shown here is derived from an EMBL/GenBank/DDBJ whole genome shotgun (WGS) entry which is preliminary data.</text>
</comment>
<organism evidence="1 2">
    <name type="scientific">Trifolium pratense</name>
    <name type="common">Red clover</name>
    <dbReference type="NCBI Taxonomy" id="57577"/>
    <lineage>
        <taxon>Eukaryota</taxon>
        <taxon>Viridiplantae</taxon>
        <taxon>Streptophyta</taxon>
        <taxon>Embryophyta</taxon>
        <taxon>Tracheophyta</taxon>
        <taxon>Spermatophyta</taxon>
        <taxon>Magnoliopsida</taxon>
        <taxon>eudicotyledons</taxon>
        <taxon>Gunneridae</taxon>
        <taxon>Pentapetalae</taxon>
        <taxon>rosids</taxon>
        <taxon>fabids</taxon>
        <taxon>Fabales</taxon>
        <taxon>Fabaceae</taxon>
        <taxon>Papilionoideae</taxon>
        <taxon>50 kb inversion clade</taxon>
        <taxon>NPAAA clade</taxon>
        <taxon>Hologalegina</taxon>
        <taxon>IRL clade</taxon>
        <taxon>Trifolieae</taxon>
        <taxon>Trifolium</taxon>
    </lineage>
</organism>
<proteinExistence type="predicted"/>
<gene>
    <name evidence="1" type="ORF">MILVUS5_LOCUS37832</name>
</gene>